<proteinExistence type="inferred from homology"/>
<dbReference type="Gene3D" id="3.30.830.10">
    <property type="entry name" value="Metalloenzyme, LuxS/M16 peptidase-like"/>
    <property type="match status" value="2"/>
</dbReference>
<comment type="cofactor">
    <cofactor evidence="1">
        <name>Zn(2+)</name>
        <dbReference type="ChEBI" id="CHEBI:29105"/>
    </cofactor>
</comment>
<feature type="domain" description="Peptidase M16 C-terminal" evidence="6">
    <location>
        <begin position="227"/>
        <end position="415"/>
    </location>
</feature>
<evidence type="ECO:0000256" key="2">
    <source>
        <dbReference type="ARBA" id="ARBA00007261"/>
    </source>
</evidence>
<keyword evidence="8" id="KW-1185">Reference proteome</keyword>
<dbReference type="PANTHER" id="PTHR11851:SF49">
    <property type="entry name" value="MITOCHONDRIAL-PROCESSING PEPTIDASE SUBUNIT ALPHA"/>
    <property type="match status" value="1"/>
</dbReference>
<feature type="chain" id="PRO_5021908080" evidence="4">
    <location>
        <begin position="37"/>
        <end position="487"/>
    </location>
</feature>
<keyword evidence="7" id="KW-0378">Hydrolase</keyword>
<evidence type="ECO:0000313" key="7">
    <source>
        <dbReference type="EMBL" id="TSE25287.1"/>
    </source>
</evidence>
<dbReference type="EMBL" id="VJND01000008">
    <property type="protein sequence ID" value="TSE25287.1"/>
    <property type="molecule type" value="Genomic_DNA"/>
</dbReference>
<evidence type="ECO:0000256" key="3">
    <source>
        <dbReference type="RuleBase" id="RU004447"/>
    </source>
</evidence>
<protein>
    <submittedName>
        <fullName evidence="7">Putative zinc protease</fullName>
        <ecNumber evidence="7">3.4.24.-</ecNumber>
    </submittedName>
</protein>
<comment type="caution">
    <text evidence="7">The sequence shown here is derived from an EMBL/GenBank/DDBJ whole genome shotgun (WGS) entry which is preliminary data.</text>
</comment>
<dbReference type="SUPFAM" id="SSF63411">
    <property type="entry name" value="LuxS/MPP-like metallohydrolase"/>
    <property type="match status" value="2"/>
</dbReference>
<dbReference type="AlphaFoldDB" id="A0A554WNY6"/>
<dbReference type="Pfam" id="PF00675">
    <property type="entry name" value="Peptidase_M16"/>
    <property type="match status" value="1"/>
</dbReference>
<dbReference type="OrthoDB" id="9811314at2"/>
<dbReference type="Pfam" id="PF05193">
    <property type="entry name" value="Peptidase_M16_C"/>
    <property type="match status" value="1"/>
</dbReference>
<comment type="similarity">
    <text evidence="2 3">Belongs to the peptidase M16 family.</text>
</comment>
<dbReference type="PROSITE" id="PS00143">
    <property type="entry name" value="INSULINASE"/>
    <property type="match status" value="1"/>
</dbReference>
<feature type="domain" description="Peptidase M16 N-terminal" evidence="5">
    <location>
        <begin position="73"/>
        <end position="218"/>
    </location>
</feature>
<dbReference type="InterPro" id="IPR007863">
    <property type="entry name" value="Peptidase_M16_C"/>
</dbReference>
<sequence>MKASNRLPNPRVARPGAPARRAAWLAALLLAGAAAAAPGGSGADRPAGPAATAAAADAGARPFVTTLPNGLTVIVQVDRRAPTAVLMLWLRVGAVDETDREAGVAHVLEHMMFKGTPTLAEGEYSRRIAALGGRDNAFTSRDVTAYHVQVPAGALREAMALEAERFARNAWTAETLQRELAVIREERRQRIEDEPQAQFYEQFMATALVAHPYRRPVIGWMANLEALDAATVRAFHQRWYAPNNAALVVVGDVEPAQVVRWAEELFGALPPRVLPARAPEAEPEQRGARRFEWHGRVRQPSLLIGWRVPRLTHPDDDGEAARDALALALLAGVLDGHSAARLERALVRQPEERRLADAVGVGYGLGGRGPELFLVSATVRPGVEPARVEQALRDAIARVAREGVSDAELRRVKNQWAAAEVFKLDSPFAQARELGQQWALGWPPDAQARLLARVQALTAADVQRVAQRWFGPQQMTVGWLLPQEDAR</sequence>
<evidence type="ECO:0000256" key="1">
    <source>
        <dbReference type="ARBA" id="ARBA00001947"/>
    </source>
</evidence>
<dbReference type="Proteomes" id="UP000320225">
    <property type="component" value="Unassembled WGS sequence"/>
</dbReference>
<gene>
    <name evidence="7" type="ORF">Tsedi_01536</name>
</gene>
<dbReference type="GO" id="GO:0006508">
    <property type="term" value="P:proteolysis"/>
    <property type="evidence" value="ECO:0007669"/>
    <property type="project" value="UniProtKB-KW"/>
</dbReference>
<keyword evidence="7" id="KW-0645">Protease</keyword>
<reference evidence="7 8" key="1">
    <citation type="submission" date="2019-07" db="EMBL/GenBank/DDBJ databases">
        <title>Tepidimonas sediminis YIM 72259 draft genome.</title>
        <authorList>
            <person name="Da Costa M.S."/>
            <person name="Froufe H.J.C."/>
            <person name="Egas C."/>
            <person name="Albuquerque L."/>
        </authorList>
    </citation>
    <scope>NUCLEOTIDE SEQUENCE [LARGE SCALE GENOMIC DNA]</scope>
    <source>
        <strain evidence="7 8">YIM 72259</strain>
    </source>
</reference>
<evidence type="ECO:0000256" key="4">
    <source>
        <dbReference type="SAM" id="SignalP"/>
    </source>
</evidence>
<organism evidence="7 8">
    <name type="scientific">Tepidimonas sediminis</name>
    <dbReference type="NCBI Taxonomy" id="2588941"/>
    <lineage>
        <taxon>Bacteria</taxon>
        <taxon>Pseudomonadati</taxon>
        <taxon>Pseudomonadota</taxon>
        <taxon>Betaproteobacteria</taxon>
        <taxon>Burkholderiales</taxon>
        <taxon>Tepidimonas</taxon>
    </lineage>
</organism>
<evidence type="ECO:0000313" key="8">
    <source>
        <dbReference type="Proteomes" id="UP000320225"/>
    </source>
</evidence>
<dbReference type="InterPro" id="IPR001431">
    <property type="entry name" value="Pept_M16_Zn_BS"/>
</dbReference>
<dbReference type="GO" id="GO:0046872">
    <property type="term" value="F:metal ion binding"/>
    <property type="evidence" value="ECO:0007669"/>
    <property type="project" value="InterPro"/>
</dbReference>
<dbReference type="GO" id="GO:0004222">
    <property type="term" value="F:metalloendopeptidase activity"/>
    <property type="evidence" value="ECO:0007669"/>
    <property type="project" value="InterPro"/>
</dbReference>
<dbReference type="InterPro" id="IPR050361">
    <property type="entry name" value="MPP/UQCRC_Complex"/>
</dbReference>
<name>A0A554WNY6_9BURK</name>
<evidence type="ECO:0000259" key="5">
    <source>
        <dbReference type="Pfam" id="PF00675"/>
    </source>
</evidence>
<dbReference type="InterPro" id="IPR011249">
    <property type="entry name" value="Metalloenz_LuxS/M16"/>
</dbReference>
<dbReference type="EC" id="3.4.24.-" evidence="7"/>
<dbReference type="PANTHER" id="PTHR11851">
    <property type="entry name" value="METALLOPROTEASE"/>
    <property type="match status" value="1"/>
</dbReference>
<feature type="signal peptide" evidence="4">
    <location>
        <begin position="1"/>
        <end position="36"/>
    </location>
</feature>
<keyword evidence="4" id="KW-0732">Signal</keyword>
<evidence type="ECO:0000259" key="6">
    <source>
        <dbReference type="Pfam" id="PF05193"/>
    </source>
</evidence>
<dbReference type="InterPro" id="IPR011765">
    <property type="entry name" value="Pept_M16_N"/>
</dbReference>
<accession>A0A554WNY6</accession>